<comment type="cofactor">
    <cofactor evidence="1">
        <name>FAD</name>
        <dbReference type="ChEBI" id="CHEBI:57692"/>
    </cofactor>
</comment>
<dbReference type="SUPFAM" id="SSF56645">
    <property type="entry name" value="Acyl-CoA dehydrogenase NM domain-like"/>
    <property type="match status" value="1"/>
</dbReference>
<dbReference type="Gene3D" id="1.20.140.10">
    <property type="entry name" value="Butyryl-CoA Dehydrogenase, subunit A, domain 3"/>
    <property type="match status" value="1"/>
</dbReference>
<dbReference type="InterPro" id="IPR013786">
    <property type="entry name" value="AcylCoA_DH/ox_N"/>
</dbReference>
<dbReference type="Pfam" id="PF00441">
    <property type="entry name" value="Acyl-CoA_dh_1"/>
    <property type="match status" value="1"/>
</dbReference>
<dbReference type="InterPro" id="IPR046373">
    <property type="entry name" value="Acyl-CoA_Oxase/DH_mid-dom_sf"/>
</dbReference>
<evidence type="ECO:0000256" key="5">
    <source>
        <dbReference type="ARBA" id="ARBA00023002"/>
    </source>
</evidence>
<feature type="domain" description="Acyl-CoA dehydrogenase/oxidase C-terminal" evidence="6">
    <location>
        <begin position="232"/>
        <end position="352"/>
    </location>
</feature>
<dbReference type="Proteomes" id="UP000563898">
    <property type="component" value="Unassembled WGS sequence"/>
</dbReference>
<dbReference type="Gene3D" id="2.40.110.10">
    <property type="entry name" value="Butyryl-CoA Dehydrogenase, subunit A, domain 2"/>
    <property type="match status" value="1"/>
</dbReference>
<name>A0A846WL11_9ACTN</name>
<dbReference type="Gene3D" id="1.10.540.10">
    <property type="entry name" value="Acyl-CoA dehydrogenase/oxidase, N-terminal domain"/>
    <property type="match status" value="1"/>
</dbReference>
<dbReference type="PANTHER" id="PTHR43884:SF20">
    <property type="entry name" value="ACYL-COA DEHYDROGENASE FADE28"/>
    <property type="match status" value="1"/>
</dbReference>
<feature type="domain" description="Acyl-CoA dehydrogenase/oxidase N-terminal" evidence="7">
    <location>
        <begin position="13"/>
        <end position="124"/>
    </location>
</feature>
<comment type="caution">
    <text evidence="8">The sequence shown here is derived from an EMBL/GenBank/DDBJ whole genome shotgun (WGS) entry which is preliminary data.</text>
</comment>
<keyword evidence="4" id="KW-0274">FAD</keyword>
<evidence type="ECO:0000313" key="9">
    <source>
        <dbReference type="Proteomes" id="UP000563898"/>
    </source>
</evidence>
<evidence type="ECO:0000256" key="3">
    <source>
        <dbReference type="ARBA" id="ARBA00022630"/>
    </source>
</evidence>
<dbReference type="SUPFAM" id="SSF47203">
    <property type="entry name" value="Acyl-CoA dehydrogenase C-terminal domain-like"/>
    <property type="match status" value="1"/>
</dbReference>
<dbReference type="InterPro" id="IPR009075">
    <property type="entry name" value="AcylCo_DH/oxidase_C"/>
</dbReference>
<evidence type="ECO:0000259" key="6">
    <source>
        <dbReference type="Pfam" id="PF00441"/>
    </source>
</evidence>
<dbReference type="InterPro" id="IPR037069">
    <property type="entry name" value="AcylCoA_DH/ox_N_sf"/>
</dbReference>
<organism evidence="8 9">
    <name type="scientific">Gordonia polyisoprenivorans</name>
    <dbReference type="NCBI Taxonomy" id="84595"/>
    <lineage>
        <taxon>Bacteria</taxon>
        <taxon>Bacillati</taxon>
        <taxon>Actinomycetota</taxon>
        <taxon>Actinomycetes</taxon>
        <taxon>Mycobacteriales</taxon>
        <taxon>Gordoniaceae</taxon>
        <taxon>Gordonia</taxon>
    </lineage>
</organism>
<evidence type="ECO:0000256" key="1">
    <source>
        <dbReference type="ARBA" id="ARBA00001974"/>
    </source>
</evidence>
<dbReference type="GO" id="GO:0050660">
    <property type="term" value="F:flavin adenine dinucleotide binding"/>
    <property type="evidence" value="ECO:0007669"/>
    <property type="project" value="InterPro"/>
</dbReference>
<sequence>MTTEPTVRESISTEEREALRESIAALLKQRGGSAALRTSMSETPRIDRGLWQTLSTEIGVAALPIPEEFGGAGASFVETAVVLEELGGALSVVPVFSAALASAALLAAGDDAASARLLPAIAAGTSIVALCWAAPSGWSSSGVRAEAGLLSGTAHYVLDAESADHLLVVAGTDAGLTVHDVDARAEGVTITPQPLLDPTRPLASVTFDDVPAETITARAGTVDTIRTAAWALMSAEQVGGAARALDLTVGYSKERNQFGRAIGSFQALKHRMADMYALVATSRAISHAAVNALAAGSADAAKLAAAARVHCSEAYASVAGDAIQIHGGIGITWEHAIQLYFKRAQSSSQLFGQPHEVVADMVDRLRG</sequence>
<protein>
    <submittedName>
        <fullName evidence="8">Acyl-CoA/acyl-ACP dehydrogenase</fullName>
    </submittedName>
</protein>
<evidence type="ECO:0000259" key="7">
    <source>
        <dbReference type="Pfam" id="PF02771"/>
    </source>
</evidence>
<dbReference type="AlphaFoldDB" id="A0A846WL11"/>
<gene>
    <name evidence="8" type="ORF">HGA05_07950</name>
</gene>
<dbReference type="PANTHER" id="PTHR43884">
    <property type="entry name" value="ACYL-COA DEHYDROGENASE"/>
    <property type="match status" value="1"/>
</dbReference>
<comment type="similarity">
    <text evidence="2">Belongs to the acyl-CoA dehydrogenase family.</text>
</comment>
<dbReference type="InterPro" id="IPR036250">
    <property type="entry name" value="AcylCo_DH-like_C"/>
</dbReference>
<keyword evidence="5" id="KW-0560">Oxidoreductase</keyword>
<reference evidence="8 9" key="1">
    <citation type="submission" date="2020-04" db="EMBL/GenBank/DDBJ databases">
        <title>MicrobeNet Type strains.</title>
        <authorList>
            <person name="Nicholson A.C."/>
        </authorList>
    </citation>
    <scope>NUCLEOTIDE SEQUENCE [LARGE SCALE GENOMIC DNA]</scope>
    <source>
        <strain evidence="8 9">ATCC BAA-14</strain>
    </source>
</reference>
<dbReference type="RefSeq" id="WP_006369812.1">
    <property type="nucleotide sequence ID" value="NZ_JAAXPC010000004.1"/>
</dbReference>
<proteinExistence type="inferred from homology"/>
<dbReference type="EMBL" id="JAAXPC010000004">
    <property type="protein sequence ID" value="NKY01500.1"/>
    <property type="molecule type" value="Genomic_DNA"/>
</dbReference>
<evidence type="ECO:0000313" key="8">
    <source>
        <dbReference type="EMBL" id="NKY01500.1"/>
    </source>
</evidence>
<keyword evidence="3" id="KW-0285">Flavoprotein</keyword>
<evidence type="ECO:0000256" key="4">
    <source>
        <dbReference type="ARBA" id="ARBA00022827"/>
    </source>
</evidence>
<dbReference type="GO" id="GO:0003995">
    <property type="term" value="F:acyl-CoA dehydrogenase activity"/>
    <property type="evidence" value="ECO:0007669"/>
    <property type="project" value="TreeGrafter"/>
</dbReference>
<accession>A0A846WL11</accession>
<dbReference type="InterPro" id="IPR009100">
    <property type="entry name" value="AcylCoA_DH/oxidase_NM_dom_sf"/>
</dbReference>
<dbReference type="Pfam" id="PF02771">
    <property type="entry name" value="Acyl-CoA_dh_N"/>
    <property type="match status" value="1"/>
</dbReference>
<evidence type="ECO:0000256" key="2">
    <source>
        <dbReference type="ARBA" id="ARBA00009347"/>
    </source>
</evidence>